<keyword evidence="2" id="KW-1185">Reference proteome</keyword>
<reference evidence="1 2" key="1">
    <citation type="submission" date="2019-09" db="EMBL/GenBank/DDBJ databases">
        <title>Genome sequence and assembly of Adhaeribacter sp.</title>
        <authorList>
            <person name="Chhetri G."/>
        </authorList>
    </citation>
    <scope>NUCLEOTIDE SEQUENCE [LARGE SCALE GENOMIC DNA]</scope>
    <source>
        <strain evidence="1 2">DK36</strain>
    </source>
</reference>
<dbReference type="Proteomes" id="UP000323426">
    <property type="component" value="Unassembled WGS sequence"/>
</dbReference>
<dbReference type="AlphaFoldDB" id="A0A5M6DUS7"/>
<evidence type="ECO:0000313" key="2">
    <source>
        <dbReference type="Proteomes" id="UP000323426"/>
    </source>
</evidence>
<protein>
    <submittedName>
        <fullName evidence="1">Uncharacterized protein</fullName>
    </submittedName>
</protein>
<comment type="caution">
    <text evidence="1">The sequence shown here is derived from an EMBL/GenBank/DDBJ whole genome shotgun (WGS) entry which is preliminary data.</text>
</comment>
<dbReference type="EMBL" id="VWSF01000001">
    <property type="protein sequence ID" value="KAA5549205.1"/>
    <property type="molecule type" value="Genomic_DNA"/>
</dbReference>
<organism evidence="1 2">
    <name type="scientific">Adhaeribacter rhizoryzae</name>
    <dbReference type="NCBI Taxonomy" id="2607907"/>
    <lineage>
        <taxon>Bacteria</taxon>
        <taxon>Pseudomonadati</taxon>
        <taxon>Bacteroidota</taxon>
        <taxon>Cytophagia</taxon>
        <taxon>Cytophagales</taxon>
        <taxon>Hymenobacteraceae</taxon>
        <taxon>Adhaeribacter</taxon>
    </lineage>
</organism>
<sequence>MSNFFEELKKYFEATPEEKILEDWSKSADFDNVGPTVEEFLQHSQQYYVFSEDPVIEEMTNITDYSPKFSSGFFLTLNSNLYA</sequence>
<name>A0A5M6DUS7_9BACT</name>
<dbReference type="RefSeq" id="WP_150086201.1">
    <property type="nucleotide sequence ID" value="NZ_VWSF01000001.1"/>
</dbReference>
<proteinExistence type="predicted"/>
<accession>A0A5M6DUS7</accession>
<evidence type="ECO:0000313" key="1">
    <source>
        <dbReference type="EMBL" id="KAA5549205.1"/>
    </source>
</evidence>
<gene>
    <name evidence="1" type="ORF">F0145_01025</name>
</gene>